<evidence type="ECO:0000313" key="3">
    <source>
        <dbReference type="EMBL" id="MBL0704214.1"/>
    </source>
</evidence>
<dbReference type="PROSITE" id="PS51708">
    <property type="entry name" value="CHAD"/>
    <property type="match status" value="1"/>
</dbReference>
<evidence type="ECO:0000259" key="1">
    <source>
        <dbReference type="PROSITE" id="PS51707"/>
    </source>
</evidence>
<dbReference type="PANTHER" id="PTHR39339:SF1">
    <property type="entry name" value="CHAD DOMAIN-CONTAINING PROTEIN"/>
    <property type="match status" value="1"/>
</dbReference>
<proteinExistence type="predicted"/>
<dbReference type="InterPro" id="IPR033469">
    <property type="entry name" value="CYTH-like_dom_sf"/>
</dbReference>
<accession>A0ABS1JY91</accession>
<keyword evidence="4" id="KW-1185">Reference proteome</keyword>
<comment type="caution">
    <text evidence="3">The sequence shown here is derived from an EMBL/GenBank/DDBJ whole genome shotgun (WGS) entry which is preliminary data.</text>
</comment>
<dbReference type="Proteomes" id="UP000639051">
    <property type="component" value="Unassembled WGS sequence"/>
</dbReference>
<dbReference type="SMART" id="SM01118">
    <property type="entry name" value="CYTH"/>
    <property type="match status" value="1"/>
</dbReference>
<dbReference type="Pfam" id="PF01928">
    <property type="entry name" value="CYTH"/>
    <property type="match status" value="1"/>
</dbReference>
<reference evidence="3 4" key="1">
    <citation type="submission" date="2021-01" db="EMBL/GenBank/DDBJ databases">
        <title>Genome public.</title>
        <authorList>
            <person name="Liu C."/>
            <person name="Sun Q."/>
        </authorList>
    </citation>
    <scope>NUCLEOTIDE SEQUENCE [LARGE SCALE GENOMIC DNA]</scope>
    <source>
        <strain evidence="3 4">JC656</strain>
    </source>
</reference>
<dbReference type="InterPro" id="IPR023577">
    <property type="entry name" value="CYTH_domain"/>
</dbReference>
<dbReference type="RefSeq" id="WP_189694977.1">
    <property type="nucleotide sequence ID" value="NZ_BNCM01000015.1"/>
</dbReference>
<dbReference type="SMART" id="SM00880">
    <property type="entry name" value="CHAD"/>
    <property type="match status" value="1"/>
</dbReference>
<evidence type="ECO:0000259" key="2">
    <source>
        <dbReference type="PROSITE" id="PS51708"/>
    </source>
</evidence>
<dbReference type="SUPFAM" id="SSF55154">
    <property type="entry name" value="CYTH-like phosphatases"/>
    <property type="match status" value="1"/>
</dbReference>
<feature type="domain" description="CHAD" evidence="2">
    <location>
        <begin position="213"/>
        <end position="502"/>
    </location>
</feature>
<dbReference type="CDD" id="cd07374">
    <property type="entry name" value="CYTH-like_Pase"/>
    <property type="match status" value="1"/>
</dbReference>
<dbReference type="InterPro" id="IPR007899">
    <property type="entry name" value="CHAD_dom"/>
</dbReference>
<dbReference type="EMBL" id="JAERRC010000006">
    <property type="protein sequence ID" value="MBL0704214.1"/>
    <property type="molecule type" value="Genomic_DNA"/>
</dbReference>
<dbReference type="PROSITE" id="PS51707">
    <property type="entry name" value="CYTH"/>
    <property type="match status" value="1"/>
</dbReference>
<organism evidence="3 4">
    <name type="scientific">Sinomonas cellulolyticus</name>
    <dbReference type="NCBI Taxonomy" id="2801916"/>
    <lineage>
        <taxon>Bacteria</taxon>
        <taxon>Bacillati</taxon>
        <taxon>Actinomycetota</taxon>
        <taxon>Actinomycetes</taxon>
        <taxon>Micrococcales</taxon>
        <taxon>Micrococcaceae</taxon>
        <taxon>Sinomonas</taxon>
    </lineage>
</organism>
<dbReference type="PANTHER" id="PTHR39339">
    <property type="entry name" value="SLR1444 PROTEIN"/>
    <property type="match status" value="1"/>
</dbReference>
<dbReference type="Pfam" id="PF05235">
    <property type="entry name" value="CHAD"/>
    <property type="match status" value="1"/>
</dbReference>
<sequence>MAADSLEVERKYSVEEGTPLPPLAELPGVAALAPTRFDRLEAVYFDTPGLALAAHRITLRRRIGGHDAGWHLKVPAEAAARHEISEPLGVDASAVPARLAGLVALHTRGGALVPVARVSTRRAATDLLAPGGAVLAEFSDDRVEAQAPPGTGPVQTWREWELELVTGPEDLLAAADTLLASLDVNPAELPSKLARALGDAVPRQEPAATPKRKGPAAVVLLAYLREQADALAAHDPAVRLDAPDAVHQLRVSARRMRSALATFRPFVDAEAANRLRGELSWLGKTVGQARDVEVMRDHLAGLVTAEPPELVVGPVARRLEGDSSSRYRQAHDVGVVALDSERYFHLMDSLEDFLTDPPLSEKAEKKAAPAAERRLRKNVKRIRAAVERAEEAEEAGVPEHELDAALHEVRKAAKRLRYAAEAARPVLGKQAKQLAEAAEELQETLGGLQDSVVTREHLRRLAAEAEADTESAFTYGRLHALEQQRAAESRARFAKEWARFVKQW</sequence>
<dbReference type="Gene3D" id="1.40.20.10">
    <property type="entry name" value="CHAD domain"/>
    <property type="match status" value="1"/>
</dbReference>
<dbReference type="InterPro" id="IPR038186">
    <property type="entry name" value="CHAD_dom_sf"/>
</dbReference>
<name>A0ABS1JY91_9MICC</name>
<dbReference type="Gene3D" id="2.40.320.10">
    <property type="entry name" value="Hypothetical Protein Pfu-838710-001"/>
    <property type="match status" value="1"/>
</dbReference>
<evidence type="ECO:0000313" key="4">
    <source>
        <dbReference type="Proteomes" id="UP000639051"/>
    </source>
</evidence>
<feature type="domain" description="CYTH" evidence="1">
    <location>
        <begin position="5"/>
        <end position="203"/>
    </location>
</feature>
<gene>
    <name evidence="3" type="ORF">JJE72_01675</name>
</gene>
<protein>
    <submittedName>
        <fullName evidence="3">CYTH and CHAD domain-containing protein</fullName>
    </submittedName>
</protein>